<organism evidence="2 3">
    <name type="scientific">Halomarina oriensis</name>
    <dbReference type="NCBI Taxonomy" id="671145"/>
    <lineage>
        <taxon>Archaea</taxon>
        <taxon>Methanobacteriati</taxon>
        <taxon>Methanobacteriota</taxon>
        <taxon>Stenosarchaea group</taxon>
        <taxon>Halobacteria</taxon>
        <taxon>Halobacteriales</taxon>
        <taxon>Natronomonadaceae</taxon>
        <taxon>Halomarina</taxon>
    </lineage>
</organism>
<dbReference type="InterPro" id="IPR058309">
    <property type="entry name" value="DUF7996"/>
</dbReference>
<dbReference type="Pfam" id="PF25959">
    <property type="entry name" value="DUF7996"/>
    <property type="match status" value="1"/>
</dbReference>
<evidence type="ECO:0000313" key="2">
    <source>
        <dbReference type="EMBL" id="MWG34099.1"/>
    </source>
</evidence>
<sequence>MGLALAAFGVVVPGVLDFFLTRAGAPGLGVIVWTVGFGSAVVALWYVVLRPLDIGAETEG</sequence>
<dbReference type="AlphaFoldDB" id="A0A6B0GKY1"/>
<keyword evidence="3" id="KW-1185">Reference proteome</keyword>
<proteinExistence type="predicted"/>
<protein>
    <submittedName>
        <fullName evidence="2">Uncharacterized protein</fullName>
    </submittedName>
</protein>
<dbReference type="EMBL" id="WSZK01000014">
    <property type="protein sequence ID" value="MWG34099.1"/>
    <property type="molecule type" value="Genomic_DNA"/>
</dbReference>
<evidence type="ECO:0000313" key="3">
    <source>
        <dbReference type="Proteomes" id="UP000451471"/>
    </source>
</evidence>
<gene>
    <name evidence="2" type="ORF">GQS65_06270</name>
</gene>
<accession>A0A6B0GKY1</accession>
<comment type="caution">
    <text evidence="2">The sequence shown here is derived from an EMBL/GenBank/DDBJ whole genome shotgun (WGS) entry which is preliminary data.</text>
</comment>
<keyword evidence="1" id="KW-0812">Transmembrane</keyword>
<keyword evidence="1" id="KW-1133">Transmembrane helix</keyword>
<keyword evidence="1" id="KW-0472">Membrane</keyword>
<name>A0A6B0GKY1_9EURY</name>
<evidence type="ECO:0000256" key="1">
    <source>
        <dbReference type="SAM" id="Phobius"/>
    </source>
</evidence>
<reference evidence="2 3" key="1">
    <citation type="submission" date="2019-12" db="EMBL/GenBank/DDBJ databases">
        <title>Halocatena pleomorpha gen. nov. sp. nov., an extremely halophilic archaeon of family Halobacteriaceae isolated from saltpan soil.</title>
        <authorList>
            <person name="Pal Y."/>
            <person name="Verma A."/>
            <person name="Krishnamurthi S."/>
            <person name="Kumar P."/>
        </authorList>
    </citation>
    <scope>NUCLEOTIDE SEQUENCE [LARGE SCALE GENOMIC DNA]</scope>
    <source>
        <strain evidence="2 3">JCM 16495</strain>
    </source>
</reference>
<feature type="transmembrane region" description="Helical" evidence="1">
    <location>
        <begin position="27"/>
        <end position="48"/>
    </location>
</feature>
<dbReference type="Proteomes" id="UP000451471">
    <property type="component" value="Unassembled WGS sequence"/>
</dbReference>